<dbReference type="Proteomes" id="UP001196980">
    <property type="component" value="Unassembled WGS sequence"/>
</dbReference>
<comment type="caution">
    <text evidence="1">The sequence shown here is derived from an EMBL/GenBank/DDBJ whole genome shotgun (WGS) entry which is preliminary data.</text>
</comment>
<reference evidence="1 2" key="1">
    <citation type="journal article" date="2020" name="J Geophys Res Biogeosci">
        <title>Magnetotaxis as an Adaptation to Enable Bacterial Shuttling of Microbial Sulfur and Sulfur Cycling Across Aquatic Oxic#Anoxic Interfaces.</title>
        <authorList>
            <person name="Li J."/>
            <person name="Liu P."/>
            <person name="Wang J."/>
            <person name="Roberts A.P."/>
            <person name="Pan Y."/>
        </authorList>
    </citation>
    <scope>NUCLEOTIDE SEQUENCE [LARGE SCALE GENOMIC DNA]</scope>
    <source>
        <strain evidence="1 2">MYR-1_YQ</strain>
    </source>
</reference>
<accession>A0ABS6S0N7</accession>
<evidence type="ECO:0000313" key="1">
    <source>
        <dbReference type="EMBL" id="MBV6342424.1"/>
    </source>
</evidence>
<keyword evidence="2" id="KW-1185">Reference proteome</keyword>
<dbReference type="EMBL" id="JABXWD010000255">
    <property type="protein sequence ID" value="MBV6342424.1"/>
    <property type="molecule type" value="Genomic_DNA"/>
</dbReference>
<evidence type="ECO:0000313" key="2">
    <source>
        <dbReference type="Proteomes" id="UP001196980"/>
    </source>
</evidence>
<sequence>MHFSEGGFYESGTAKDTFTSALQCVPDLPATEVIIESTANGVGGEFLPATVI</sequence>
<gene>
    <name evidence="1" type="ORF">HWQ67_12595</name>
</gene>
<proteinExistence type="predicted"/>
<organism evidence="1 2">
    <name type="scientific">Candidatus Magnetobacterium casense</name>
    <dbReference type="NCBI Taxonomy" id="1455061"/>
    <lineage>
        <taxon>Bacteria</taxon>
        <taxon>Pseudomonadati</taxon>
        <taxon>Nitrospirota</taxon>
        <taxon>Thermodesulfovibrionia</taxon>
        <taxon>Thermodesulfovibrionales</taxon>
        <taxon>Candidatus Magnetobacteriaceae</taxon>
        <taxon>Candidatus Magnetobacterium</taxon>
    </lineage>
</organism>
<dbReference type="RefSeq" id="WP_218253043.1">
    <property type="nucleotide sequence ID" value="NZ_JABXWD010000255.1"/>
</dbReference>
<name>A0ABS6S0N7_9BACT</name>
<protein>
    <submittedName>
        <fullName evidence="1">Uncharacterized protein</fullName>
    </submittedName>
</protein>